<accession>A0A0R2X9Z4</accession>
<evidence type="ECO:0000313" key="3">
    <source>
        <dbReference type="Proteomes" id="UP000051557"/>
    </source>
</evidence>
<dbReference type="Proteomes" id="UP000051557">
    <property type="component" value="Unassembled WGS sequence"/>
</dbReference>
<comment type="caution">
    <text evidence="2">The sequence shown here is derived from an EMBL/GenBank/DDBJ whole genome shotgun (WGS) entry which is preliminary data.</text>
</comment>
<protein>
    <submittedName>
        <fullName evidence="2">Uncharacterized protein</fullName>
    </submittedName>
</protein>
<organism evidence="2 3">
    <name type="scientific">Verrucomicrobia subdivision 6 bacterium BACL9 MAG-120820-bin42</name>
    <dbReference type="NCBI Taxonomy" id="1655634"/>
    <lineage>
        <taxon>Bacteria</taxon>
        <taxon>Pseudomonadati</taxon>
        <taxon>Verrucomicrobiota</taxon>
        <taxon>Verrucomicrobiia</taxon>
        <taxon>Verrucomicrobiales</taxon>
        <taxon>Verrucomicrobia subdivision 6</taxon>
    </lineage>
</organism>
<dbReference type="EMBL" id="LIDM01000062">
    <property type="protein sequence ID" value="KRP32765.1"/>
    <property type="molecule type" value="Genomic_DNA"/>
</dbReference>
<evidence type="ECO:0000313" key="2">
    <source>
        <dbReference type="EMBL" id="KRP32765.1"/>
    </source>
</evidence>
<sequence>MNGLPRENRRSQPYFETSEKRGRSSWGTLGAWTDRDIGARDDFCNRLLKFIDPLLHFTHEKRGIELEKDFDIDPGSGPTSANFVQTIIVVEMLHELAENTELGGLFDGGVEQVFDGGRGHGPSGVKHKNNADE</sequence>
<evidence type="ECO:0000256" key="1">
    <source>
        <dbReference type="SAM" id="MobiDB-lite"/>
    </source>
</evidence>
<feature type="region of interest" description="Disordered" evidence="1">
    <location>
        <begin position="1"/>
        <end position="29"/>
    </location>
</feature>
<reference evidence="2 3" key="1">
    <citation type="submission" date="2015-10" db="EMBL/GenBank/DDBJ databases">
        <title>Metagenome-Assembled Genomes uncover a global brackish microbiome.</title>
        <authorList>
            <person name="Hugerth L.W."/>
            <person name="Larsson J."/>
            <person name="Alneberg J."/>
            <person name="Lindh M.V."/>
            <person name="Legrand C."/>
            <person name="Pinhassi J."/>
            <person name="Andersson A.F."/>
        </authorList>
    </citation>
    <scope>NUCLEOTIDE SEQUENCE [LARGE SCALE GENOMIC DNA]</scope>
    <source>
        <strain evidence="2">BACL9 MAG-120820-bin42</strain>
    </source>
</reference>
<dbReference type="AlphaFoldDB" id="A0A0R2X9Z4"/>
<gene>
    <name evidence="2" type="ORF">ABS32_02540</name>
</gene>
<feature type="compositionally biased region" description="Basic and acidic residues" evidence="1">
    <location>
        <begin position="1"/>
        <end position="10"/>
    </location>
</feature>
<name>A0A0R2X9Z4_9BACT</name>
<proteinExistence type="predicted"/>